<protein>
    <recommendedName>
        <fullName evidence="3">Nudix hydrolase domain-containing protein</fullName>
    </recommendedName>
</protein>
<dbReference type="PROSITE" id="PS00893">
    <property type="entry name" value="NUDIX_BOX"/>
    <property type="match status" value="1"/>
</dbReference>
<keyword evidence="1" id="KW-0378">Hydrolase</keyword>
<dbReference type="InterPro" id="IPR015797">
    <property type="entry name" value="NUDIX_hydrolase-like_dom_sf"/>
</dbReference>
<reference evidence="4" key="1">
    <citation type="submission" date="2018-05" db="EMBL/GenBank/DDBJ databases">
        <authorList>
            <person name="Lanie J.A."/>
            <person name="Ng W.-L."/>
            <person name="Kazmierczak K.M."/>
            <person name="Andrzejewski T.M."/>
            <person name="Davidsen T.M."/>
            <person name="Wayne K.J."/>
            <person name="Tettelin H."/>
            <person name="Glass J.I."/>
            <person name="Rusch D."/>
            <person name="Podicherti R."/>
            <person name="Tsui H.-C.T."/>
            <person name="Winkler M.E."/>
        </authorList>
    </citation>
    <scope>NUCLEOTIDE SEQUENCE</scope>
</reference>
<evidence type="ECO:0000256" key="1">
    <source>
        <dbReference type="ARBA" id="ARBA00022801"/>
    </source>
</evidence>
<dbReference type="SUPFAM" id="SSF55811">
    <property type="entry name" value="Nudix"/>
    <property type="match status" value="1"/>
</dbReference>
<feature type="domain" description="Nudix hydrolase" evidence="3">
    <location>
        <begin position="18"/>
        <end position="156"/>
    </location>
</feature>
<accession>A0A382DMB3</accession>
<dbReference type="CDD" id="cd18873">
    <property type="entry name" value="NUDIX_NadM_like"/>
    <property type="match status" value="1"/>
</dbReference>
<organism evidence="4">
    <name type="scientific">marine metagenome</name>
    <dbReference type="NCBI Taxonomy" id="408172"/>
    <lineage>
        <taxon>unclassified sequences</taxon>
        <taxon>metagenomes</taxon>
        <taxon>ecological metagenomes</taxon>
    </lineage>
</organism>
<dbReference type="Gene3D" id="3.90.79.10">
    <property type="entry name" value="Nucleoside Triphosphate Pyrophosphohydrolase"/>
    <property type="match status" value="1"/>
</dbReference>
<dbReference type="InterPro" id="IPR054105">
    <property type="entry name" value="WHD_NrtR"/>
</dbReference>
<dbReference type="Pfam" id="PF00293">
    <property type="entry name" value="NUDIX"/>
    <property type="match status" value="1"/>
</dbReference>
<dbReference type="Pfam" id="PF21906">
    <property type="entry name" value="WHD_NrtR"/>
    <property type="match status" value="1"/>
</dbReference>
<dbReference type="SUPFAM" id="SSF46785">
    <property type="entry name" value="Winged helix' DNA-binding domain"/>
    <property type="match status" value="1"/>
</dbReference>
<feature type="region of interest" description="Disordered" evidence="2">
    <location>
        <begin position="210"/>
        <end position="241"/>
    </location>
</feature>
<dbReference type="Gene3D" id="1.10.10.10">
    <property type="entry name" value="Winged helix-like DNA-binding domain superfamily/Winged helix DNA-binding domain"/>
    <property type="match status" value="1"/>
</dbReference>
<dbReference type="AlphaFoldDB" id="A0A382DMB3"/>
<dbReference type="EMBL" id="UINC01040147">
    <property type="protein sequence ID" value="SVB39610.1"/>
    <property type="molecule type" value="Genomic_DNA"/>
</dbReference>
<dbReference type="InterPro" id="IPR036390">
    <property type="entry name" value="WH_DNA-bd_sf"/>
</dbReference>
<dbReference type="InterPro" id="IPR020084">
    <property type="entry name" value="NUDIX_hydrolase_CS"/>
</dbReference>
<proteinExistence type="predicted"/>
<dbReference type="PANTHER" id="PTHR43736:SF4">
    <property type="entry name" value="SLR1690 PROTEIN"/>
    <property type="match status" value="1"/>
</dbReference>
<dbReference type="PANTHER" id="PTHR43736">
    <property type="entry name" value="ADP-RIBOSE PYROPHOSPHATASE"/>
    <property type="match status" value="1"/>
</dbReference>
<dbReference type="PRINTS" id="PR00502">
    <property type="entry name" value="NUDIXFAMILY"/>
</dbReference>
<sequence>MPDPSLPPSDYNPGDYPPVFVTVDGVLFTVVDSDFRVLLIERGVPPFIGAWALPGGFVRQDEDLEAAANRELFEETGSVVPGHLEQLGTFGDPDRDPRWRVVTVAYWAILPNLPPPTGGSDAKHAELVPVSEIESGDFKLAFDHATILAAGIERARAKLEYSTVATWFCGEEFTMGELRAIYETVWGTKLDPGNFQRKVQQAEGFVIPLDKKTEPGTSGGRPATLFRAGPAKTIQPPISRT</sequence>
<evidence type="ECO:0000259" key="3">
    <source>
        <dbReference type="PROSITE" id="PS51462"/>
    </source>
</evidence>
<dbReference type="InterPro" id="IPR020476">
    <property type="entry name" value="Nudix_hydrolase"/>
</dbReference>
<dbReference type="InterPro" id="IPR000086">
    <property type="entry name" value="NUDIX_hydrolase_dom"/>
</dbReference>
<evidence type="ECO:0000256" key="2">
    <source>
        <dbReference type="SAM" id="MobiDB-lite"/>
    </source>
</evidence>
<dbReference type="InterPro" id="IPR036388">
    <property type="entry name" value="WH-like_DNA-bd_sf"/>
</dbReference>
<evidence type="ECO:0000313" key="4">
    <source>
        <dbReference type="EMBL" id="SVB39610.1"/>
    </source>
</evidence>
<gene>
    <name evidence="4" type="ORF">METZ01_LOCUS192464</name>
</gene>
<name>A0A382DMB3_9ZZZZ</name>
<dbReference type="PROSITE" id="PS51462">
    <property type="entry name" value="NUDIX"/>
    <property type="match status" value="1"/>
</dbReference>
<dbReference type="GO" id="GO:0016787">
    <property type="term" value="F:hydrolase activity"/>
    <property type="evidence" value="ECO:0007669"/>
    <property type="project" value="UniProtKB-KW"/>
</dbReference>